<dbReference type="OrthoDB" id="2692055at2"/>
<gene>
    <name evidence="1" type="ORF">UN64_11060</name>
</gene>
<accession>A0A1V3G898</accession>
<protein>
    <submittedName>
        <fullName evidence="1">Uncharacterized protein</fullName>
    </submittedName>
</protein>
<reference evidence="1 2" key="1">
    <citation type="submission" date="2016-11" db="EMBL/GenBank/DDBJ databases">
        <authorList>
            <person name="Jaros S."/>
            <person name="Januszkiewicz K."/>
            <person name="Wedrychowicz H."/>
        </authorList>
    </citation>
    <scope>NUCLEOTIDE SEQUENCE [LARGE SCALE GENOMIC DNA]</scope>
    <source>
        <strain evidence="1 2">Con a/3</strain>
    </source>
</reference>
<dbReference type="RefSeq" id="WP_077362622.1">
    <property type="nucleotide sequence ID" value="NZ_MQMF01000002.1"/>
</dbReference>
<sequence>MEKCVYFNDNFFSSGKTDIYNESQERIGEIDLKSAFGSSLNVENEKGEVVVEGSFPFFSGRWNIKQPDGTELGEVKSSFSFFSKRYHYLTHNATYEIESPAFSKEYTILDENKSEIATFKKVNGFFQSAAFELKNYSDSLSTEELIAVVMGVNAIEKNNSANAGGGAAT</sequence>
<proteinExistence type="predicted"/>
<dbReference type="AlphaFoldDB" id="A0A1V3G898"/>
<dbReference type="Pfam" id="PF04525">
    <property type="entry name" value="LOR"/>
    <property type="match status" value="1"/>
</dbReference>
<evidence type="ECO:0000313" key="2">
    <source>
        <dbReference type="Proteomes" id="UP000188597"/>
    </source>
</evidence>
<evidence type="ECO:0000313" key="1">
    <source>
        <dbReference type="EMBL" id="OOE12602.1"/>
    </source>
</evidence>
<name>A0A1V3G898_9BACL</name>
<dbReference type="InterPro" id="IPR007612">
    <property type="entry name" value="LOR"/>
</dbReference>
<dbReference type="Proteomes" id="UP000188597">
    <property type="component" value="Unassembled WGS sequence"/>
</dbReference>
<organism evidence="1 2">
    <name type="scientific">Fictibacillus arsenicus</name>
    <dbReference type="NCBI Taxonomy" id="255247"/>
    <lineage>
        <taxon>Bacteria</taxon>
        <taxon>Bacillati</taxon>
        <taxon>Bacillota</taxon>
        <taxon>Bacilli</taxon>
        <taxon>Bacillales</taxon>
        <taxon>Fictibacillaceae</taxon>
        <taxon>Fictibacillus</taxon>
    </lineage>
</organism>
<dbReference type="EMBL" id="MQMF01000002">
    <property type="protein sequence ID" value="OOE12602.1"/>
    <property type="molecule type" value="Genomic_DNA"/>
</dbReference>
<comment type="caution">
    <text evidence="1">The sequence shown here is derived from an EMBL/GenBank/DDBJ whole genome shotgun (WGS) entry which is preliminary data.</text>
</comment>